<gene>
    <name evidence="1" type="ORF">AOB57_003865</name>
</gene>
<dbReference type="EMBL" id="CP032683">
    <property type="protein sequence ID" value="AYK14442.1"/>
    <property type="molecule type" value="Genomic_DNA"/>
</dbReference>
<evidence type="ECO:0000313" key="2">
    <source>
        <dbReference type="Proteomes" id="UP000053087"/>
    </source>
</evidence>
<proteinExistence type="predicted"/>
<protein>
    <submittedName>
        <fullName evidence="1">Uncharacterized protein</fullName>
    </submittedName>
</protein>
<accession>A0A660HQD8</accession>
<sequence length="73" mass="8016">MGNTSISMFCSVCQTKLKRQVLGSNIFYYCRNCGCVSSEAYLTGGVEVFQHQNSTSVNRAASSLSFMKTPKSM</sequence>
<dbReference type="Proteomes" id="UP000053087">
    <property type="component" value="Chromosome"/>
</dbReference>
<dbReference type="AlphaFoldDB" id="A0A660HQD8"/>
<dbReference type="KEGG" id="mfz:AOB57_003865"/>
<keyword evidence="2" id="KW-1185">Reference proteome</keyword>
<evidence type="ECO:0000313" key="1">
    <source>
        <dbReference type="EMBL" id="AYK14442.1"/>
    </source>
</evidence>
<organism evidence="1 2">
    <name type="scientific">Methanosarcina flavescens</name>
    <dbReference type="NCBI Taxonomy" id="1715806"/>
    <lineage>
        <taxon>Archaea</taxon>
        <taxon>Methanobacteriati</taxon>
        <taxon>Methanobacteriota</taxon>
        <taxon>Stenosarchaea group</taxon>
        <taxon>Methanomicrobia</taxon>
        <taxon>Methanosarcinales</taxon>
        <taxon>Methanosarcinaceae</taxon>
        <taxon>Methanosarcina</taxon>
    </lineage>
</organism>
<reference evidence="1 2" key="1">
    <citation type="journal article" date="2016" name="Int. J. Syst. Evol. Microbiol.">
        <title>Methanosarcina flavescens sp. nov., a methanogenic archaeon isolated from a full-scale anaerobic digester.</title>
        <authorList>
            <person name="Kern T."/>
            <person name="Fischer M.A."/>
            <person name="Deppenmeier U."/>
            <person name="Schmitz R.A."/>
            <person name="Rother M."/>
        </authorList>
    </citation>
    <scope>NUCLEOTIDE SEQUENCE [LARGE SCALE GENOMIC DNA]</scope>
    <source>
        <strain evidence="1 2">E03.2</strain>
    </source>
</reference>
<name>A0A660HQD8_9EURY</name>